<reference evidence="2" key="1">
    <citation type="submission" date="2023-03" db="EMBL/GenBank/DDBJ databases">
        <title>Massive genome expansion in bonnet fungi (Mycena s.s.) driven by repeated elements and novel gene families across ecological guilds.</title>
        <authorList>
            <consortium name="Lawrence Berkeley National Laboratory"/>
            <person name="Harder C.B."/>
            <person name="Miyauchi S."/>
            <person name="Viragh M."/>
            <person name="Kuo A."/>
            <person name="Thoen E."/>
            <person name="Andreopoulos B."/>
            <person name="Lu D."/>
            <person name="Skrede I."/>
            <person name="Drula E."/>
            <person name="Henrissat B."/>
            <person name="Morin E."/>
            <person name="Kohler A."/>
            <person name="Barry K."/>
            <person name="LaButti K."/>
            <person name="Morin E."/>
            <person name="Salamov A."/>
            <person name="Lipzen A."/>
            <person name="Mereny Z."/>
            <person name="Hegedus B."/>
            <person name="Baldrian P."/>
            <person name="Stursova M."/>
            <person name="Weitz H."/>
            <person name="Taylor A."/>
            <person name="Grigoriev I.V."/>
            <person name="Nagy L.G."/>
            <person name="Martin F."/>
            <person name="Kauserud H."/>
        </authorList>
    </citation>
    <scope>NUCLEOTIDE SEQUENCE</scope>
    <source>
        <strain evidence="2">CBHHK002</strain>
    </source>
</reference>
<dbReference type="AlphaFoldDB" id="A0AAD7A800"/>
<evidence type="ECO:0000256" key="1">
    <source>
        <dbReference type="SAM" id="MobiDB-lite"/>
    </source>
</evidence>
<feature type="region of interest" description="Disordered" evidence="1">
    <location>
        <begin position="155"/>
        <end position="191"/>
    </location>
</feature>
<keyword evidence="3" id="KW-1185">Reference proteome</keyword>
<organism evidence="2 3">
    <name type="scientific">Mycena albidolilacea</name>
    <dbReference type="NCBI Taxonomy" id="1033008"/>
    <lineage>
        <taxon>Eukaryota</taxon>
        <taxon>Fungi</taxon>
        <taxon>Dikarya</taxon>
        <taxon>Basidiomycota</taxon>
        <taxon>Agaricomycotina</taxon>
        <taxon>Agaricomycetes</taxon>
        <taxon>Agaricomycetidae</taxon>
        <taxon>Agaricales</taxon>
        <taxon>Marasmiineae</taxon>
        <taxon>Mycenaceae</taxon>
        <taxon>Mycena</taxon>
    </lineage>
</organism>
<sequence>MAIPEAVTDKIVHQETRIMGLEARIDQDGRLIAALQMSEARLQHEIDDLEKENTQLLRKLQSVETKPSVQAPPDADNTKKPRNNVFNTAVWKLFLLAMQLGKKGSTLKDAALLKPSTTGGDYIRDTETSNGKLLCPDWNVTFMDNSAYNILQRESKAKKNAKDPTVPKDNGDLPADNKMPDDAAARCAGHRKSRKTRKCDERIMVLQNCGIQLHPHYAFFLQPAYQSTDEPDQLDIINPNTDTEKADEVPPRKVTILQCGGPLS</sequence>
<gene>
    <name evidence="2" type="ORF">DFH08DRAFT_993050</name>
</gene>
<name>A0AAD7A800_9AGAR</name>
<evidence type="ECO:0000313" key="3">
    <source>
        <dbReference type="Proteomes" id="UP001218218"/>
    </source>
</evidence>
<accession>A0AAD7A800</accession>
<feature type="region of interest" description="Disordered" evidence="1">
    <location>
        <begin position="63"/>
        <end position="82"/>
    </location>
</feature>
<evidence type="ECO:0000313" key="2">
    <source>
        <dbReference type="EMBL" id="KAJ7351489.1"/>
    </source>
</evidence>
<dbReference type="Proteomes" id="UP001218218">
    <property type="component" value="Unassembled WGS sequence"/>
</dbReference>
<dbReference type="EMBL" id="JARIHO010000013">
    <property type="protein sequence ID" value="KAJ7351489.1"/>
    <property type="molecule type" value="Genomic_DNA"/>
</dbReference>
<protein>
    <submittedName>
        <fullName evidence="2">Uncharacterized protein</fullName>
    </submittedName>
</protein>
<feature type="compositionally biased region" description="Basic and acidic residues" evidence="1">
    <location>
        <begin position="155"/>
        <end position="171"/>
    </location>
</feature>
<proteinExistence type="predicted"/>
<comment type="caution">
    <text evidence="2">The sequence shown here is derived from an EMBL/GenBank/DDBJ whole genome shotgun (WGS) entry which is preliminary data.</text>
</comment>